<sequence length="201" mass="21904">MPWDPATHFADEGETCGEESHPSPGPVLEPTGPIYYCTIPVETMAMTPTVPAYFIPQGYTETWLVSYPLPMLTLPNSGKQESAGGLSACSDAHPPNESPLGSASVSETEAVSRSRSQEMSEIQEKNWSPVESILPKVRDIEGAPTEEGHGVKRQNGESTFVSTLLWIRTMCTQERAGVRFATDLSDYEKIRPSAKFPGKSI</sequence>
<feature type="region of interest" description="Disordered" evidence="1">
    <location>
        <begin position="79"/>
        <end position="124"/>
    </location>
</feature>
<feature type="compositionally biased region" description="Basic and acidic residues" evidence="1">
    <location>
        <begin position="110"/>
        <end position="124"/>
    </location>
</feature>
<organism evidence="2 3">
    <name type="scientific">Meripilus lineatus</name>
    <dbReference type="NCBI Taxonomy" id="2056292"/>
    <lineage>
        <taxon>Eukaryota</taxon>
        <taxon>Fungi</taxon>
        <taxon>Dikarya</taxon>
        <taxon>Basidiomycota</taxon>
        <taxon>Agaricomycotina</taxon>
        <taxon>Agaricomycetes</taxon>
        <taxon>Polyporales</taxon>
        <taxon>Meripilaceae</taxon>
        <taxon>Meripilus</taxon>
    </lineage>
</organism>
<dbReference type="Proteomes" id="UP001212997">
    <property type="component" value="Unassembled WGS sequence"/>
</dbReference>
<name>A0AAD5UU27_9APHY</name>
<protein>
    <submittedName>
        <fullName evidence="2">Uncharacterized protein</fullName>
    </submittedName>
</protein>
<evidence type="ECO:0000313" key="3">
    <source>
        <dbReference type="Proteomes" id="UP001212997"/>
    </source>
</evidence>
<evidence type="ECO:0000256" key="1">
    <source>
        <dbReference type="SAM" id="MobiDB-lite"/>
    </source>
</evidence>
<proteinExistence type="predicted"/>
<dbReference type="EMBL" id="JANAWD010000691">
    <property type="protein sequence ID" value="KAJ3476586.1"/>
    <property type="molecule type" value="Genomic_DNA"/>
</dbReference>
<feature type="region of interest" description="Disordered" evidence="1">
    <location>
        <begin position="1"/>
        <end position="29"/>
    </location>
</feature>
<keyword evidence="3" id="KW-1185">Reference proteome</keyword>
<reference evidence="2" key="1">
    <citation type="submission" date="2022-07" db="EMBL/GenBank/DDBJ databases">
        <title>Genome Sequence of Physisporinus lineatus.</title>
        <authorList>
            <person name="Buettner E."/>
        </authorList>
    </citation>
    <scope>NUCLEOTIDE SEQUENCE</scope>
    <source>
        <strain evidence="2">VT162</strain>
    </source>
</reference>
<dbReference type="AlphaFoldDB" id="A0AAD5UU27"/>
<comment type="caution">
    <text evidence="2">The sequence shown here is derived from an EMBL/GenBank/DDBJ whole genome shotgun (WGS) entry which is preliminary data.</text>
</comment>
<feature type="compositionally biased region" description="Polar residues" evidence="1">
    <location>
        <begin position="99"/>
        <end position="109"/>
    </location>
</feature>
<gene>
    <name evidence="2" type="ORF">NLI96_g11060</name>
</gene>
<accession>A0AAD5UU27</accession>
<evidence type="ECO:0000313" key="2">
    <source>
        <dbReference type="EMBL" id="KAJ3476586.1"/>
    </source>
</evidence>